<dbReference type="EMBL" id="CP071462">
    <property type="protein sequence ID" value="QSX00781.1"/>
    <property type="molecule type" value="Genomic_DNA"/>
</dbReference>
<evidence type="ECO:0000313" key="4">
    <source>
        <dbReference type="EMBL" id="QSX00781.1"/>
    </source>
</evidence>
<dbReference type="InterPro" id="IPR005182">
    <property type="entry name" value="YdbS-like_PH"/>
</dbReference>
<feature type="domain" description="YdbS-like PH" evidence="3">
    <location>
        <begin position="92"/>
        <end position="145"/>
    </location>
</feature>
<protein>
    <submittedName>
        <fullName evidence="4">PH domain-containing protein</fullName>
    </submittedName>
</protein>
<dbReference type="Proteomes" id="UP000663203">
    <property type="component" value="Chromosome"/>
</dbReference>
<organism evidence="4 5">
    <name type="scientific">Haloterrigena alkaliphila</name>
    <dbReference type="NCBI Taxonomy" id="2816475"/>
    <lineage>
        <taxon>Archaea</taxon>
        <taxon>Methanobacteriati</taxon>
        <taxon>Methanobacteriota</taxon>
        <taxon>Stenosarchaea group</taxon>
        <taxon>Halobacteria</taxon>
        <taxon>Halobacteriales</taxon>
        <taxon>Natrialbaceae</taxon>
        <taxon>Haloterrigena</taxon>
    </lineage>
</organism>
<name>A0A8A2VJA8_9EURY</name>
<keyword evidence="2" id="KW-0472">Membrane</keyword>
<proteinExistence type="predicted"/>
<evidence type="ECO:0000256" key="1">
    <source>
        <dbReference type="SAM" id="MobiDB-lite"/>
    </source>
</evidence>
<evidence type="ECO:0000256" key="2">
    <source>
        <dbReference type="SAM" id="Phobius"/>
    </source>
</evidence>
<dbReference type="AlphaFoldDB" id="A0A8A2VJA8"/>
<feature type="compositionally biased region" description="Acidic residues" evidence="1">
    <location>
        <begin position="1"/>
        <end position="10"/>
    </location>
</feature>
<dbReference type="RefSeq" id="WP_207290499.1">
    <property type="nucleotide sequence ID" value="NZ_CP071462.1"/>
</dbReference>
<keyword evidence="2" id="KW-1133">Transmembrane helix</keyword>
<evidence type="ECO:0000259" key="3">
    <source>
        <dbReference type="Pfam" id="PF03703"/>
    </source>
</evidence>
<feature type="region of interest" description="Disordered" evidence="1">
    <location>
        <begin position="1"/>
        <end position="31"/>
    </location>
</feature>
<keyword evidence="5" id="KW-1185">Reference proteome</keyword>
<reference evidence="4 5" key="1">
    <citation type="submission" date="2021-03" db="EMBL/GenBank/DDBJ databases">
        <title>Haloterrigena longa sp. nov. and Haloterrigena limicola sp. nov., extremely halophilic archaea isolated from a salt lake.</title>
        <authorList>
            <person name="Henglin C."/>
        </authorList>
    </citation>
    <scope>NUCLEOTIDE SEQUENCE [LARGE SCALE GENOMIC DNA]</scope>
    <source>
        <strain evidence="4 5">KZCA68</strain>
    </source>
</reference>
<dbReference type="KEGG" id="hakz:J0X25_07435"/>
<dbReference type="GeneID" id="63187126"/>
<dbReference type="Pfam" id="PF03703">
    <property type="entry name" value="bPH_2"/>
    <property type="match status" value="1"/>
</dbReference>
<feature type="compositionally biased region" description="Polar residues" evidence="1">
    <location>
        <begin position="15"/>
        <end position="31"/>
    </location>
</feature>
<keyword evidence="2" id="KW-0812">Transmembrane</keyword>
<accession>A0A8A2VJA8</accession>
<feature type="transmembrane region" description="Helical" evidence="2">
    <location>
        <begin position="73"/>
        <end position="90"/>
    </location>
</feature>
<sequence>MSEQTSYDEERDVKSNSSPRDQRGQSTIQQGTTSVPLLDGEEILIDERPAWSAWSVHLIVAGLVFLGSTVSDALLFGVLGAGLIVGYVWYQRTKVTYVVTDRRVVIVTGHSSKSTNETWMEDVRGMQTGASALERLLGHGHITISHAVIPTGIGRFTGLTLGGVANYEEIASVIRQRQSERKGGAD</sequence>
<evidence type="ECO:0000313" key="5">
    <source>
        <dbReference type="Proteomes" id="UP000663203"/>
    </source>
</evidence>
<gene>
    <name evidence="4" type="ORF">J0X25_07435</name>
</gene>